<dbReference type="RefSeq" id="WP_269403386.1">
    <property type="nucleotide sequence ID" value="NZ_JAPWGW010000005.1"/>
</dbReference>
<protein>
    <recommendedName>
        <fullName evidence="5">Lipoprotein</fullName>
    </recommendedName>
</protein>
<evidence type="ECO:0000256" key="1">
    <source>
        <dbReference type="SAM" id="MobiDB-lite"/>
    </source>
</evidence>
<organism evidence="3 4">
    <name type="scientific">Henriciella marina</name>
    <dbReference type="NCBI Taxonomy" id="453851"/>
    <lineage>
        <taxon>Bacteria</taxon>
        <taxon>Pseudomonadati</taxon>
        <taxon>Pseudomonadota</taxon>
        <taxon>Alphaproteobacteria</taxon>
        <taxon>Hyphomonadales</taxon>
        <taxon>Hyphomonadaceae</taxon>
        <taxon>Henriciella</taxon>
    </lineage>
</organism>
<reference evidence="3" key="1">
    <citation type="submission" date="2022-12" db="EMBL/GenBank/DDBJ databases">
        <title>Bacterial isolates from different developmental stages of Nematostella vectensis.</title>
        <authorList>
            <person name="Fraune S."/>
        </authorList>
    </citation>
    <scope>NUCLEOTIDE SEQUENCE</scope>
    <source>
        <strain evidence="3">G21632-S1</strain>
    </source>
</reference>
<comment type="caution">
    <text evidence="3">The sequence shown here is derived from an EMBL/GenBank/DDBJ whole genome shotgun (WGS) entry which is preliminary data.</text>
</comment>
<evidence type="ECO:0000313" key="3">
    <source>
        <dbReference type="EMBL" id="MCZ4299387.1"/>
    </source>
</evidence>
<gene>
    <name evidence="3" type="ORF">O4G74_15100</name>
</gene>
<proteinExistence type="predicted"/>
<evidence type="ECO:0000256" key="2">
    <source>
        <dbReference type="SAM" id="SignalP"/>
    </source>
</evidence>
<name>A0ABT4LZ26_9PROT</name>
<dbReference type="Proteomes" id="UP001083770">
    <property type="component" value="Unassembled WGS sequence"/>
</dbReference>
<feature type="compositionally biased region" description="Low complexity" evidence="1">
    <location>
        <begin position="45"/>
        <end position="57"/>
    </location>
</feature>
<keyword evidence="4" id="KW-1185">Reference proteome</keyword>
<feature type="region of interest" description="Disordered" evidence="1">
    <location>
        <begin position="34"/>
        <end position="86"/>
    </location>
</feature>
<evidence type="ECO:0008006" key="5">
    <source>
        <dbReference type="Google" id="ProtNLM"/>
    </source>
</evidence>
<accession>A0ABT4LZ26</accession>
<keyword evidence="2" id="KW-0732">Signal</keyword>
<sequence>MASKYKSLAALGLSTTLLGGLVACGNDVETTPAPAETAAAEDTDTAATQTPDAQTDTSTYAMSGGEGEGEGGEGEGGEGEGGEGGVDLAAAAQDPAVYRSALAMTEAHIRAGIDALDAGERRAAGEMFAHPVSEILLDFEPVLVQQGVEPFAQKLSDASAAVFAEESAQDLRARAEDIIDTLRAAAEKAPEGSDSEAVVEGKVIADQIDRATAQYDSASRTDAYEPYLDGYGFYKTANALLEDHRADIEADAPEFVEQADAVLAILAEAYPTADRPDTLDADQSVMAAGNSELQLIVSGL</sequence>
<dbReference type="PROSITE" id="PS51257">
    <property type="entry name" value="PROKAR_LIPOPROTEIN"/>
    <property type="match status" value="1"/>
</dbReference>
<feature type="compositionally biased region" description="Acidic residues" evidence="1">
    <location>
        <begin position="67"/>
        <end position="81"/>
    </location>
</feature>
<dbReference type="EMBL" id="JAPWGW010000005">
    <property type="protein sequence ID" value="MCZ4299387.1"/>
    <property type="molecule type" value="Genomic_DNA"/>
</dbReference>
<feature type="signal peptide" evidence="2">
    <location>
        <begin position="1"/>
        <end position="25"/>
    </location>
</feature>
<feature type="chain" id="PRO_5047294640" description="Lipoprotein" evidence="2">
    <location>
        <begin position="26"/>
        <end position="300"/>
    </location>
</feature>
<evidence type="ECO:0000313" key="4">
    <source>
        <dbReference type="Proteomes" id="UP001083770"/>
    </source>
</evidence>